<comment type="caution">
    <text evidence="1">The sequence shown here is derived from an EMBL/GenBank/DDBJ whole genome shotgun (WGS) entry which is preliminary data.</text>
</comment>
<keyword evidence="2" id="KW-1185">Reference proteome</keyword>
<dbReference type="EMBL" id="JABWUV010000002">
    <property type="protein sequence ID" value="KAF6378701.1"/>
    <property type="molecule type" value="Genomic_DNA"/>
</dbReference>
<dbReference type="Proteomes" id="UP000527355">
    <property type="component" value="Unassembled WGS sequence"/>
</dbReference>
<protein>
    <submittedName>
        <fullName evidence="1">Uncharacterized protein</fullName>
    </submittedName>
</protein>
<evidence type="ECO:0000313" key="1">
    <source>
        <dbReference type="EMBL" id="KAF6378701.1"/>
    </source>
</evidence>
<gene>
    <name evidence="1" type="ORF">mMyoMyo1_009627</name>
</gene>
<evidence type="ECO:0000313" key="2">
    <source>
        <dbReference type="Proteomes" id="UP000527355"/>
    </source>
</evidence>
<reference evidence="1 2" key="1">
    <citation type="journal article" date="2020" name="Nature">
        <title>Six reference-quality genomes reveal evolution of bat adaptations.</title>
        <authorList>
            <person name="Jebb D."/>
            <person name="Huang Z."/>
            <person name="Pippel M."/>
            <person name="Hughes G.M."/>
            <person name="Lavrichenko K."/>
            <person name="Devanna P."/>
            <person name="Winkler S."/>
            <person name="Jermiin L.S."/>
            <person name="Skirmuntt E.C."/>
            <person name="Katzourakis A."/>
            <person name="Burkitt-Gray L."/>
            <person name="Ray D.A."/>
            <person name="Sullivan K.A.M."/>
            <person name="Roscito J.G."/>
            <person name="Kirilenko B.M."/>
            <person name="Davalos L.M."/>
            <person name="Corthals A.P."/>
            <person name="Power M.L."/>
            <person name="Jones G."/>
            <person name="Ransome R.D."/>
            <person name="Dechmann D.K.N."/>
            <person name="Locatelli A.G."/>
            <person name="Puechmaille S.J."/>
            <person name="Fedrigo O."/>
            <person name="Jarvis E.D."/>
            <person name="Hiller M."/>
            <person name="Vernes S.C."/>
            <person name="Myers E.W."/>
            <person name="Teeling E.C."/>
        </authorList>
    </citation>
    <scope>NUCLEOTIDE SEQUENCE [LARGE SCALE GENOMIC DNA]</scope>
    <source>
        <strain evidence="1">MMyoMyo1</strain>
        <tissue evidence="1">Flight muscle</tissue>
    </source>
</reference>
<dbReference type="AlphaFoldDB" id="A0A7J7ZX59"/>
<organism evidence="1 2">
    <name type="scientific">Myotis myotis</name>
    <name type="common">Greater mouse-eared bat</name>
    <name type="synonym">Vespertilio myotis</name>
    <dbReference type="NCBI Taxonomy" id="51298"/>
    <lineage>
        <taxon>Eukaryota</taxon>
        <taxon>Metazoa</taxon>
        <taxon>Chordata</taxon>
        <taxon>Craniata</taxon>
        <taxon>Vertebrata</taxon>
        <taxon>Euteleostomi</taxon>
        <taxon>Mammalia</taxon>
        <taxon>Eutheria</taxon>
        <taxon>Laurasiatheria</taxon>
        <taxon>Chiroptera</taxon>
        <taxon>Yangochiroptera</taxon>
        <taxon>Vespertilionidae</taxon>
        <taxon>Myotis</taxon>
    </lineage>
</organism>
<accession>A0A7J7ZX59</accession>
<sequence length="138" mass="14751">MVCIETAGRAPVCHRAPIPHIPGAAQACPPECEDSAAPSCRALQGGSHPESPAGLRCLSRALPHLQFQQDWGRGESPGPQASSRKIYRLLCLFQPLPSWLQQTLLLSGDIRGVTAGKEEGATSTGSFLLQCLRARTRP</sequence>
<proteinExistence type="predicted"/>
<name>A0A7J7ZX59_MYOMY</name>